<name>A0A450WG94_9GAMM</name>
<dbReference type="EMBL" id="CAADFK010000089">
    <property type="protein sequence ID" value="VFK16096.1"/>
    <property type="molecule type" value="Genomic_DNA"/>
</dbReference>
<dbReference type="InterPro" id="IPR046897">
    <property type="entry name" value="ABC-3C_MC6"/>
</dbReference>
<organism evidence="1">
    <name type="scientific">Candidatus Kentrum sp. LPFa</name>
    <dbReference type="NCBI Taxonomy" id="2126335"/>
    <lineage>
        <taxon>Bacteria</taxon>
        <taxon>Pseudomonadati</taxon>
        <taxon>Pseudomonadota</taxon>
        <taxon>Gammaproteobacteria</taxon>
        <taxon>Candidatus Kentrum</taxon>
    </lineage>
</organism>
<proteinExistence type="predicted"/>
<dbReference type="Pfam" id="PF20293">
    <property type="entry name" value="MC6"/>
    <property type="match status" value="1"/>
</dbReference>
<protein>
    <submittedName>
        <fullName evidence="1">Uncharacterized protein</fullName>
    </submittedName>
</protein>
<reference evidence="1" key="1">
    <citation type="submission" date="2019-02" db="EMBL/GenBank/DDBJ databases">
        <authorList>
            <person name="Gruber-Vodicka R. H."/>
            <person name="Seah K. B. B."/>
        </authorList>
    </citation>
    <scope>NUCLEOTIDE SEQUENCE</scope>
    <source>
        <strain evidence="1">BECK_S313</strain>
    </source>
</reference>
<sequence>MLIPDNIHPEQTVYFNGAFVLKVLQQNPAMDLFDLYIETTSERKMSMPVFVLCLDWLFLLDLVTLNERGEVELCS</sequence>
<dbReference type="AlphaFoldDB" id="A0A450WG94"/>
<accession>A0A450WG94</accession>
<evidence type="ECO:0000313" key="1">
    <source>
        <dbReference type="EMBL" id="VFK16096.1"/>
    </source>
</evidence>
<gene>
    <name evidence="1" type="ORF">BECKLPF1236B_GA0070989_10894</name>
</gene>